<dbReference type="EMBL" id="JBHMEI010000016">
    <property type="protein sequence ID" value="MFB9204239.1"/>
    <property type="molecule type" value="Genomic_DNA"/>
</dbReference>
<keyword evidence="1" id="KW-0472">Membrane</keyword>
<keyword evidence="3" id="KW-1185">Reference proteome</keyword>
<protein>
    <submittedName>
        <fullName evidence="2">Uncharacterized protein</fullName>
    </submittedName>
</protein>
<accession>A0ABV5IKF4</accession>
<dbReference type="Proteomes" id="UP001589647">
    <property type="component" value="Unassembled WGS sequence"/>
</dbReference>
<sequence>MATIARPALLADRYGTAAYATLNGTLTLPVTMAKVVAPLLSAAVAQVAGYPAVMASVAAACVLGALSLVAYDRYGRAREQGDALPAEPT</sequence>
<keyword evidence="1" id="KW-0812">Transmembrane</keyword>
<dbReference type="SUPFAM" id="SSF103473">
    <property type="entry name" value="MFS general substrate transporter"/>
    <property type="match status" value="1"/>
</dbReference>
<gene>
    <name evidence="2" type="ORF">ACFFV7_23805</name>
</gene>
<proteinExistence type="predicted"/>
<feature type="transmembrane region" description="Helical" evidence="1">
    <location>
        <begin position="48"/>
        <end position="71"/>
    </location>
</feature>
<dbReference type="RefSeq" id="WP_229824224.1">
    <property type="nucleotide sequence ID" value="NZ_BMRC01000008.1"/>
</dbReference>
<comment type="caution">
    <text evidence="2">The sequence shown here is derived from an EMBL/GenBank/DDBJ whole genome shotgun (WGS) entry which is preliminary data.</text>
</comment>
<evidence type="ECO:0000313" key="3">
    <source>
        <dbReference type="Proteomes" id="UP001589647"/>
    </source>
</evidence>
<name>A0ABV5IKF4_9ACTN</name>
<evidence type="ECO:0000256" key="1">
    <source>
        <dbReference type="SAM" id="Phobius"/>
    </source>
</evidence>
<dbReference type="InterPro" id="IPR036259">
    <property type="entry name" value="MFS_trans_sf"/>
</dbReference>
<evidence type="ECO:0000313" key="2">
    <source>
        <dbReference type="EMBL" id="MFB9204239.1"/>
    </source>
</evidence>
<organism evidence="2 3">
    <name type="scientific">Nonomuraea spiralis</name>
    <dbReference type="NCBI Taxonomy" id="46182"/>
    <lineage>
        <taxon>Bacteria</taxon>
        <taxon>Bacillati</taxon>
        <taxon>Actinomycetota</taxon>
        <taxon>Actinomycetes</taxon>
        <taxon>Streptosporangiales</taxon>
        <taxon>Streptosporangiaceae</taxon>
        <taxon>Nonomuraea</taxon>
    </lineage>
</organism>
<reference evidence="2 3" key="1">
    <citation type="submission" date="2024-09" db="EMBL/GenBank/DDBJ databases">
        <authorList>
            <person name="Sun Q."/>
            <person name="Mori K."/>
        </authorList>
    </citation>
    <scope>NUCLEOTIDE SEQUENCE [LARGE SCALE GENOMIC DNA]</scope>
    <source>
        <strain evidence="2 3">CCM 3426</strain>
    </source>
</reference>
<keyword evidence="1" id="KW-1133">Transmembrane helix</keyword>